<gene>
    <name evidence="3" type="ORF">CC78DRAFT_9965</name>
</gene>
<reference evidence="4" key="1">
    <citation type="journal article" date="2020" name="Stud. Mycol.">
        <title>101 Dothideomycetes genomes: A test case for predicting lifestyles and emergence of pathogens.</title>
        <authorList>
            <person name="Haridas S."/>
            <person name="Albert R."/>
            <person name="Binder M."/>
            <person name="Bloem J."/>
            <person name="LaButti K."/>
            <person name="Salamov A."/>
            <person name="Andreopoulos B."/>
            <person name="Baker S."/>
            <person name="Barry K."/>
            <person name="Bills G."/>
            <person name="Bluhm B."/>
            <person name="Cannon C."/>
            <person name="Castanera R."/>
            <person name="Culley D."/>
            <person name="Daum C."/>
            <person name="Ezra D."/>
            <person name="Gonzalez J."/>
            <person name="Henrissat B."/>
            <person name="Kuo A."/>
            <person name="Liang C."/>
            <person name="Lipzen A."/>
            <person name="Lutzoni F."/>
            <person name="Magnuson J."/>
            <person name="Mondo S."/>
            <person name="Nolan M."/>
            <person name="Ohm R."/>
            <person name="Pangilinan J."/>
            <person name="Park H.-J."/>
            <person name="Ramirez L."/>
            <person name="Alfaro M."/>
            <person name="Sun H."/>
            <person name="Tritt A."/>
            <person name="Yoshinaga Y."/>
            <person name="Zwiers L.-H."/>
            <person name="Turgeon B."/>
            <person name="Goodwin S."/>
            <person name="Spatafora J."/>
            <person name="Crous P."/>
            <person name="Grigoriev I."/>
        </authorList>
    </citation>
    <scope>NUCLEOTIDE SEQUENCE [LARGE SCALE GENOMIC DNA]</scope>
    <source>
        <strain evidence="4">CBS 304.66</strain>
    </source>
</reference>
<feature type="chain" id="PRO_5040460403" description="Ig-like domain-containing protein" evidence="2">
    <location>
        <begin position="21"/>
        <end position="178"/>
    </location>
</feature>
<keyword evidence="1" id="KW-1133">Transmembrane helix</keyword>
<proteinExistence type="predicted"/>
<dbReference type="EMBL" id="ML986578">
    <property type="protein sequence ID" value="KAF2271043.1"/>
    <property type="molecule type" value="Genomic_DNA"/>
</dbReference>
<feature type="transmembrane region" description="Helical" evidence="1">
    <location>
        <begin position="137"/>
        <end position="156"/>
    </location>
</feature>
<protein>
    <recommendedName>
        <fullName evidence="5">Ig-like domain-containing protein</fullName>
    </recommendedName>
</protein>
<keyword evidence="1" id="KW-0812">Transmembrane</keyword>
<sequence>MEPTTTRILLFSILLSISTASTIPSQQCYCLFFPPYKPTPCTTLSPDYLSLLGARQPAASRNIPLQFASRSTILQILNPDTSSSAKNAPVLRTTDGTPILLPKGGETLVLCEAEADDYEPQARWKLRDEPDAGGPDVYVAQVIVGVVVLVILWEVWGGIWPRRKWTEGCRPLGRYGDE</sequence>
<keyword evidence="1" id="KW-0472">Membrane</keyword>
<comment type="caution">
    <text evidence="3">The sequence shown here is derived from an EMBL/GenBank/DDBJ whole genome shotgun (WGS) entry which is preliminary data.</text>
</comment>
<evidence type="ECO:0000313" key="3">
    <source>
        <dbReference type="EMBL" id="KAF2271043.1"/>
    </source>
</evidence>
<organism evidence="3 4">
    <name type="scientific">Lojkania enalia</name>
    <dbReference type="NCBI Taxonomy" id="147567"/>
    <lineage>
        <taxon>Eukaryota</taxon>
        <taxon>Fungi</taxon>
        <taxon>Dikarya</taxon>
        <taxon>Ascomycota</taxon>
        <taxon>Pezizomycotina</taxon>
        <taxon>Dothideomycetes</taxon>
        <taxon>Pleosporomycetidae</taxon>
        <taxon>Pleosporales</taxon>
        <taxon>Pleosporales incertae sedis</taxon>
        <taxon>Lojkania</taxon>
    </lineage>
</organism>
<keyword evidence="2" id="KW-0732">Signal</keyword>
<evidence type="ECO:0000256" key="1">
    <source>
        <dbReference type="SAM" id="Phobius"/>
    </source>
</evidence>
<name>A0A9P4TRW0_9PLEO</name>
<evidence type="ECO:0000313" key="4">
    <source>
        <dbReference type="Proteomes" id="UP000800093"/>
    </source>
</evidence>
<evidence type="ECO:0008006" key="5">
    <source>
        <dbReference type="Google" id="ProtNLM"/>
    </source>
</evidence>
<accession>A0A9P4TRW0</accession>
<feature type="signal peptide" evidence="2">
    <location>
        <begin position="1"/>
        <end position="20"/>
    </location>
</feature>
<keyword evidence="4" id="KW-1185">Reference proteome</keyword>
<evidence type="ECO:0000256" key="2">
    <source>
        <dbReference type="SAM" id="SignalP"/>
    </source>
</evidence>
<dbReference type="Proteomes" id="UP000800093">
    <property type="component" value="Unassembled WGS sequence"/>
</dbReference>
<dbReference type="AlphaFoldDB" id="A0A9P4TRW0"/>